<dbReference type="Proteomes" id="UP000244309">
    <property type="component" value="Unassembled WGS sequence"/>
</dbReference>
<comment type="caution">
    <text evidence="1">The sequence shown here is derived from an EMBL/GenBank/DDBJ whole genome shotgun (WGS) entry which is preliminary data.</text>
</comment>
<sequence>MGFTDLPQELIHLVLSQKCISHDDIQPFLQCKRTSTAAYHRLFSGRTIQITCSEQHVSMDDHYDFGLYGATSCSDTGTLKCQLHHCLKPAKSKLAILKRASKVTLNMRFDEVSTPALIENLTLLASQLVFSTPKELHLHVTLTYKDKELSESVLNALQCLTAIAGCTSHLKLCLQADHLSYFAANLSELKLKTLNIKSNGSMPESKEQVSFDVSGLSKLKIMSNYAIPNLSFARGDESNLHALELHLPITVTSRWIQENQLRSLSSLKDLRIFTVNDCHSLQVLMSGSYTLPHLLNLYISFSESVHDIECFDFEKLAPSLTFLFLSDSRSTKTTNKVCKHTI</sequence>
<name>A0A2V1APM6_9ASCO</name>
<organism evidence="1 2">
    <name type="scientific">Candidozyma haemuli</name>
    <dbReference type="NCBI Taxonomy" id="45357"/>
    <lineage>
        <taxon>Eukaryota</taxon>
        <taxon>Fungi</taxon>
        <taxon>Dikarya</taxon>
        <taxon>Ascomycota</taxon>
        <taxon>Saccharomycotina</taxon>
        <taxon>Pichiomycetes</taxon>
        <taxon>Metschnikowiaceae</taxon>
        <taxon>Candidozyma</taxon>
    </lineage>
</organism>
<reference evidence="1 2" key="1">
    <citation type="submission" date="2017-12" db="EMBL/GenBank/DDBJ databases">
        <title>Genome Sequence of a Multidrug-Resistant Candida haemulonii Isolate from a Patient with Chronic Leg Ulcers in Israel.</title>
        <authorList>
            <person name="Chow N.A."/>
            <person name="Gade L."/>
            <person name="Batra D."/>
            <person name="Rowe L.A."/>
            <person name="Ben-Ami R."/>
            <person name="Loparev V.N."/>
            <person name="Litvintseva A.P."/>
        </authorList>
    </citation>
    <scope>NUCLEOTIDE SEQUENCE [LARGE SCALE GENOMIC DNA]</scope>
    <source>
        <strain evidence="1 2">B11899</strain>
    </source>
</reference>
<gene>
    <name evidence="1" type="ORF">CXQ85_003534</name>
</gene>
<dbReference type="EMBL" id="PKFO01000002">
    <property type="protein sequence ID" value="PVH19682.1"/>
    <property type="molecule type" value="Genomic_DNA"/>
</dbReference>
<proteinExistence type="predicted"/>
<evidence type="ECO:0000313" key="1">
    <source>
        <dbReference type="EMBL" id="PVH19682.1"/>
    </source>
</evidence>
<dbReference type="OrthoDB" id="4074234at2759"/>
<dbReference type="AlphaFoldDB" id="A0A2V1APM6"/>
<evidence type="ECO:0000313" key="2">
    <source>
        <dbReference type="Proteomes" id="UP000244309"/>
    </source>
</evidence>
<dbReference type="RefSeq" id="XP_025340622.1">
    <property type="nucleotide sequence ID" value="XM_025487174.1"/>
</dbReference>
<dbReference type="GeneID" id="37008864"/>
<accession>A0A2V1APM6</accession>
<protein>
    <submittedName>
        <fullName evidence="1">Uncharacterized protein</fullName>
    </submittedName>
</protein>
<keyword evidence="2" id="KW-1185">Reference proteome</keyword>
<dbReference type="VEuPathDB" id="FungiDB:CXQ85_003534"/>